<protein>
    <submittedName>
        <fullName evidence="1">Uncharacterized protein</fullName>
    </submittedName>
</protein>
<evidence type="ECO:0000313" key="2">
    <source>
        <dbReference type="Proteomes" id="UP000011713"/>
    </source>
</evidence>
<dbReference type="HOGENOM" id="CLU_1646973_0_0_1"/>
<name>M4BXG3_HYAAE</name>
<dbReference type="AlphaFoldDB" id="M4BXG3"/>
<dbReference type="EnsemblProtists" id="HpaT811244">
    <property type="protein sequence ID" value="HpaP811244"/>
    <property type="gene ID" value="HpaG811244"/>
</dbReference>
<evidence type="ECO:0000313" key="1">
    <source>
        <dbReference type="EnsemblProtists" id="HpaP811244"/>
    </source>
</evidence>
<dbReference type="EMBL" id="JH598026">
    <property type="status" value="NOT_ANNOTATED_CDS"/>
    <property type="molecule type" value="Genomic_DNA"/>
</dbReference>
<dbReference type="InParanoid" id="M4BXG3"/>
<proteinExistence type="predicted"/>
<reference evidence="1" key="2">
    <citation type="submission" date="2015-06" db="UniProtKB">
        <authorList>
            <consortium name="EnsemblProtists"/>
        </authorList>
    </citation>
    <scope>IDENTIFICATION</scope>
    <source>
        <strain evidence="1">Emoy2</strain>
    </source>
</reference>
<reference evidence="2" key="1">
    <citation type="journal article" date="2010" name="Science">
        <title>Signatures of adaptation to obligate biotrophy in the Hyaloperonospora arabidopsidis genome.</title>
        <authorList>
            <person name="Baxter L."/>
            <person name="Tripathy S."/>
            <person name="Ishaque N."/>
            <person name="Boot N."/>
            <person name="Cabral A."/>
            <person name="Kemen E."/>
            <person name="Thines M."/>
            <person name="Ah-Fong A."/>
            <person name="Anderson R."/>
            <person name="Badejoko W."/>
            <person name="Bittner-Eddy P."/>
            <person name="Boore J.L."/>
            <person name="Chibucos M.C."/>
            <person name="Coates M."/>
            <person name="Dehal P."/>
            <person name="Delehaunty K."/>
            <person name="Dong S."/>
            <person name="Downton P."/>
            <person name="Dumas B."/>
            <person name="Fabro G."/>
            <person name="Fronick C."/>
            <person name="Fuerstenberg S.I."/>
            <person name="Fulton L."/>
            <person name="Gaulin E."/>
            <person name="Govers F."/>
            <person name="Hughes L."/>
            <person name="Humphray S."/>
            <person name="Jiang R.H."/>
            <person name="Judelson H."/>
            <person name="Kamoun S."/>
            <person name="Kyung K."/>
            <person name="Meijer H."/>
            <person name="Minx P."/>
            <person name="Morris P."/>
            <person name="Nelson J."/>
            <person name="Phuntumart V."/>
            <person name="Qutob D."/>
            <person name="Rehmany A."/>
            <person name="Rougon-Cardoso A."/>
            <person name="Ryden P."/>
            <person name="Torto-Alalibo T."/>
            <person name="Studholme D."/>
            <person name="Wang Y."/>
            <person name="Win J."/>
            <person name="Wood J."/>
            <person name="Clifton S.W."/>
            <person name="Rogers J."/>
            <person name="Van den Ackerveken G."/>
            <person name="Jones J.D."/>
            <person name="McDowell J.M."/>
            <person name="Beynon J."/>
            <person name="Tyler B.M."/>
        </authorList>
    </citation>
    <scope>NUCLEOTIDE SEQUENCE [LARGE SCALE GENOMIC DNA]</scope>
    <source>
        <strain evidence="2">Emoy2</strain>
    </source>
</reference>
<keyword evidence="2" id="KW-1185">Reference proteome</keyword>
<dbReference type="Proteomes" id="UP000011713">
    <property type="component" value="Unassembled WGS sequence"/>
</dbReference>
<sequence length="161" mass="18581">MTSERIHDIQCSAIHGERRRSQFGITCNSRSTFVLTSVKVRRPPHQELGTRDANHQWVPHECRERRSRSLRQERDTCFLVRSNHFRKLKATCHEGESGVPLRVVIPESLPTVLRMGFVVEVFTRCCHCSELRMSTFASSPTDRVPAVLPTRFFNKNSFALT</sequence>
<organism evidence="1 2">
    <name type="scientific">Hyaloperonospora arabidopsidis (strain Emoy2)</name>
    <name type="common">Downy mildew agent</name>
    <name type="synonym">Peronospora arabidopsidis</name>
    <dbReference type="NCBI Taxonomy" id="559515"/>
    <lineage>
        <taxon>Eukaryota</taxon>
        <taxon>Sar</taxon>
        <taxon>Stramenopiles</taxon>
        <taxon>Oomycota</taxon>
        <taxon>Peronosporomycetes</taxon>
        <taxon>Peronosporales</taxon>
        <taxon>Peronosporaceae</taxon>
        <taxon>Hyaloperonospora</taxon>
    </lineage>
</organism>
<accession>M4BXG3</accession>
<dbReference type="VEuPathDB" id="FungiDB:HpaG811244"/>